<keyword evidence="3 5" id="KW-1133">Transmembrane helix</keyword>
<evidence type="ECO:0000256" key="5">
    <source>
        <dbReference type="SAM" id="Phobius"/>
    </source>
</evidence>
<protein>
    <recommendedName>
        <fullName evidence="6">TMEM205-like domain-containing protein</fullName>
    </recommendedName>
</protein>
<accession>A0A1E4SZB5</accession>
<evidence type="ECO:0000313" key="8">
    <source>
        <dbReference type="Proteomes" id="UP000094801"/>
    </source>
</evidence>
<evidence type="ECO:0000259" key="6">
    <source>
        <dbReference type="Pfam" id="PF13664"/>
    </source>
</evidence>
<dbReference type="Proteomes" id="UP000094801">
    <property type="component" value="Unassembled WGS sequence"/>
</dbReference>
<dbReference type="Pfam" id="PF13664">
    <property type="entry name" value="DUF4149"/>
    <property type="match status" value="1"/>
</dbReference>
<evidence type="ECO:0000256" key="3">
    <source>
        <dbReference type="ARBA" id="ARBA00022989"/>
    </source>
</evidence>
<comment type="subcellular location">
    <subcellularLocation>
        <location evidence="1">Membrane</location>
    </subcellularLocation>
</comment>
<organism evidence="7 8">
    <name type="scientific">[Candida] arabinofermentans NRRL YB-2248</name>
    <dbReference type="NCBI Taxonomy" id="983967"/>
    <lineage>
        <taxon>Eukaryota</taxon>
        <taxon>Fungi</taxon>
        <taxon>Dikarya</taxon>
        <taxon>Ascomycota</taxon>
        <taxon>Saccharomycotina</taxon>
        <taxon>Pichiomycetes</taxon>
        <taxon>Pichiales</taxon>
        <taxon>Pichiaceae</taxon>
        <taxon>Ogataea</taxon>
        <taxon>Ogataea/Candida clade</taxon>
    </lineage>
</organism>
<keyword evidence="8" id="KW-1185">Reference proteome</keyword>
<feature type="transmembrane region" description="Helical" evidence="5">
    <location>
        <begin position="6"/>
        <end position="25"/>
    </location>
</feature>
<evidence type="ECO:0000256" key="2">
    <source>
        <dbReference type="ARBA" id="ARBA00022692"/>
    </source>
</evidence>
<feature type="transmembrane region" description="Helical" evidence="5">
    <location>
        <begin position="133"/>
        <end position="156"/>
    </location>
</feature>
<dbReference type="InterPro" id="IPR025423">
    <property type="entry name" value="TMEM205-like"/>
</dbReference>
<sequence length="161" mass="17821">MSILLPIHLLTYSYTFGSTSFHSFISSTKAFKVLPRKEFGLLQSHLFPIHFLTQSLGPLIIGISAPYTIPITGLGLLTTSSIGGLINYFYLLPKCHSIKAERESLLETNGNDLESVEYKELTSKFGKFHGFSLLFNFLSVLTITAYGLILSGQISIKTIPK</sequence>
<keyword evidence="2 5" id="KW-0812">Transmembrane</keyword>
<name>A0A1E4SZB5_9ASCO</name>
<gene>
    <name evidence="7" type="ORF">CANARDRAFT_200250</name>
</gene>
<evidence type="ECO:0000313" key="7">
    <source>
        <dbReference type="EMBL" id="ODV84824.1"/>
    </source>
</evidence>
<proteinExistence type="predicted"/>
<dbReference type="AlphaFoldDB" id="A0A1E4SZB5"/>
<keyword evidence="4 5" id="KW-0472">Membrane</keyword>
<dbReference type="EMBL" id="KV453855">
    <property type="protein sequence ID" value="ODV84824.1"/>
    <property type="molecule type" value="Genomic_DNA"/>
</dbReference>
<feature type="domain" description="TMEM205-like" evidence="6">
    <location>
        <begin position="10"/>
        <end position="103"/>
    </location>
</feature>
<feature type="transmembrane region" description="Helical" evidence="5">
    <location>
        <begin position="71"/>
        <end position="92"/>
    </location>
</feature>
<evidence type="ECO:0000256" key="1">
    <source>
        <dbReference type="ARBA" id="ARBA00004370"/>
    </source>
</evidence>
<dbReference type="GO" id="GO:0016020">
    <property type="term" value="C:membrane"/>
    <property type="evidence" value="ECO:0007669"/>
    <property type="project" value="UniProtKB-SubCell"/>
</dbReference>
<dbReference type="OrthoDB" id="1641132at2759"/>
<dbReference type="PANTHER" id="PTHR23241:SF102">
    <property type="entry name" value="LD23009P"/>
    <property type="match status" value="1"/>
</dbReference>
<evidence type="ECO:0000256" key="4">
    <source>
        <dbReference type="ARBA" id="ARBA00023136"/>
    </source>
</evidence>
<dbReference type="InterPro" id="IPR053009">
    <property type="entry name" value="Xanthocillin_Biosynth-Assoc"/>
</dbReference>
<dbReference type="PANTHER" id="PTHR23241">
    <property type="entry name" value="LATE EMBRYOGENESIS ABUNDANT PLANTS LEA-RELATED"/>
    <property type="match status" value="1"/>
</dbReference>
<reference evidence="8" key="1">
    <citation type="submission" date="2016-04" db="EMBL/GenBank/DDBJ databases">
        <title>Comparative genomics of biotechnologically important yeasts.</title>
        <authorList>
            <consortium name="DOE Joint Genome Institute"/>
            <person name="Riley R."/>
            <person name="Haridas S."/>
            <person name="Wolfe K.H."/>
            <person name="Lopes M.R."/>
            <person name="Hittinger C.T."/>
            <person name="Goker M."/>
            <person name="Salamov A."/>
            <person name="Wisecaver J."/>
            <person name="Long T.M."/>
            <person name="Aerts A.L."/>
            <person name="Barry K."/>
            <person name="Choi C."/>
            <person name="Clum A."/>
            <person name="Coughlan A.Y."/>
            <person name="Deshpande S."/>
            <person name="Douglass A.P."/>
            <person name="Hanson S.J."/>
            <person name="Klenk H.-P."/>
            <person name="Labutti K."/>
            <person name="Lapidus A."/>
            <person name="Lindquist E."/>
            <person name="Lipzen A."/>
            <person name="Meier-Kolthoff J.P."/>
            <person name="Ohm R.A."/>
            <person name="Otillar R.P."/>
            <person name="Pangilinan J."/>
            <person name="Peng Y."/>
            <person name="Rokas A."/>
            <person name="Rosa C.A."/>
            <person name="Scheuner C."/>
            <person name="Sibirny A.A."/>
            <person name="Slot J.C."/>
            <person name="Stielow J.B."/>
            <person name="Sun H."/>
            <person name="Kurtzman C.P."/>
            <person name="Blackwell M."/>
            <person name="Grigoriev I.V."/>
            <person name="Jeffries T.W."/>
        </authorList>
    </citation>
    <scope>NUCLEOTIDE SEQUENCE [LARGE SCALE GENOMIC DNA]</scope>
    <source>
        <strain evidence="8">NRRL YB-2248</strain>
    </source>
</reference>
<feature type="transmembrane region" description="Helical" evidence="5">
    <location>
        <begin position="46"/>
        <end position="65"/>
    </location>
</feature>